<dbReference type="PROSITE" id="PS51379">
    <property type="entry name" value="4FE4S_FER_2"/>
    <property type="match status" value="1"/>
</dbReference>
<dbReference type="Pfam" id="PF13370">
    <property type="entry name" value="Fer4_13"/>
    <property type="match status" value="1"/>
</dbReference>
<evidence type="ECO:0000256" key="6">
    <source>
        <dbReference type="ARBA" id="ARBA00023004"/>
    </source>
</evidence>
<dbReference type="Gene3D" id="3.30.70.20">
    <property type="match status" value="1"/>
</dbReference>
<keyword evidence="3" id="KW-0004">4Fe-4S</keyword>
<name>A0ABU5CSD6_9BACI</name>
<keyword evidence="4 8" id="KW-0479">Metal-binding</keyword>
<evidence type="ECO:0000256" key="5">
    <source>
        <dbReference type="ARBA" id="ARBA00022982"/>
    </source>
</evidence>
<comment type="function">
    <text evidence="8">Ferredoxins are iron-sulfur proteins that transfer electrons in a wide variety of metabolic reactions.</text>
</comment>
<proteinExistence type="predicted"/>
<dbReference type="RefSeq" id="WP_320379083.1">
    <property type="nucleotide sequence ID" value="NZ_JAWDIQ010000001.1"/>
</dbReference>
<dbReference type="SUPFAM" id="SSF54862">
    <property type="entry name" value="4Fe-4S ferredoxins"/>
    <property type="match status" value="1"/>
</dbReference>
<dbReference type="InterPro" id="IPR052395">
    <property type="entry name" value="ET_Ferredoxin"/>
</dbReference>
<evidence type="ECO:0000313" key="11">
    <source>
        <dbReference type="Proteomes" id="UP001275315"/>
    </source>
</evidence>
<gene>
    <name evidence="10" type="ORF">RWD45_06915</name>
</gene>
<keyword evidence="5 8" id="KW-0249">Electron transport</keyword>
<dbReference type="InterPro" id="IPR017896">
    <property type="entry name" value="4Fe4S_Fe-S-bd"/>
</dbReference>
<evidence type="ECO:0000256" key="3">
    <source>
        <dbReference type="ARBA" id="ARBA00022485"/>
    </source>
</evidence>
<keyword evidence="11" id="KW-1185">Reference proteome</keyword>
<dbReference type="Proteomes" id="UP001275315">
    <property type="component" value="Unassembled WGS sequence"/>
</dbReference>
<feature type="domain" description="4Fe-4S ferredoxin-type" evidence="9">
    <location>
        <begin position="4"/>
        <end position="32"/>
    </location>
</feature>
<dbReference type="EMBL" id="JAWDIQ010000001">
    <property type="protein sequence ID" value="MDY0408340.1"/>
    <property type="molecule type" value="Genomic_DNA"/>
</dbReference>
<evidence type="ECO:0000256" key="8">
    <source>
        <dbReference type="RuleBase" id="RU368020"/>
    </source>
</evidence>
<keyword evidence="6 8" id="KW-0408">Iron</keyword>
<protein>
    <recommendedName>
        <fullName evidence="8">Ferredoxin</fullName>
    </recommendedName>
</protein>
<evidence type="ECO:0000256" key="7">
    <source>
        <dbReference type="ARBA" id="ARBA00023014"/>
    </source>
</evidence>
<sequence>MNIKYVKVDKETCIACGSCGLCAPDIFDYDDEGLAYVTIDQNKGTKEIPEELIDDVIDVFEACPSESIKISNISLKHD</sequence>
<evidence type="ECO:0000256" key="2">
    <source>
        <dbReference type="ARBA" id="ARBA00022448"/>
    </source>
</evidence>
<accession>A0ABU5CSD6</accession>
<evidence type="ECO:0000256" key="4">
    <source>
        <dbReference type="ARBA" id="ARBA00022723"/>
    </source>
</evidence>
<dbReference type="PANTHER" id="PTHR39163:SF1">
    <property type="entry name" value="FERREDOXIN"/>
    <property type="match status" value="1"/>
</dbReference>
<evidence type="ECO:0000259" key="9">
    <source>
        <dbReference type="PROSITE" id="PS51379"/>
    </source>
</evidence>
<organism evidence="10 11">
    <name type="scientific">Paracerasibacillus soli</name>
    <dbReference type="NCBI Taxonomy" id="480284"/>
    <lineage>
        <taxon>Bacteria</taxon>
        <taxon>Bacillati</taxon>
        <taxon>Bacillota</taxon>
        <taxon>Bacilli</taxon>
        <taxon>Bacillales</taxon>
        <taxon>Bacillaceae</taxon>
        <taxon>Paracerasibacillus</taxon>
    </lineage>
</organism>
<keyword evidence="7 8" id="KW-0411">Iron-sulfur</keyword>
<keyword evidence="2 8" id="KW-0813">Transport</keyword>
<dbReference type="InterPro" id="IPR001080">
    <property type="entry name" value="3Fe4S_ferredoxin"/>
</dbReference>
<dbReference type="PRINTS" id="PR00352">
    <property type="entry name" value="3FE4SFRDOXIN"/>
</dbReference>
<evidence type="ECO:0000313" key="10">
    <source>
        <dbReference type="EMBL" id="MDY0408340.1"/>
    </source>
</evidence>
<reference evidence="10 11" key="1">
    <citation type="submission" date="2023-10" db="EMBL/GenBank/DDBJ databases">
        <title>Virgibacillus soli CC-YMP-6 genome.</title>
        <authorList>
            <person name="Miliotis G."/>
            <person name="Sengupta P."/>
            <person name="Hameed A."/>
            <person name="Chuvochina M."/>
            <person name="Mcdonagh F."/>
            <person name="Simpson A.C."/>
            <person name="Singh N.K."/>
            <person name="Rekha P.D."/>
            <person name="Raman K."/>
            <person name="Hugenholtz P."/>
            <person name="Venkateswaran K."/>
        </authorList>
    </citation>
    <scope>NUCLEOTIDE SEQUENCE [LARGE SCALE GENOMIC DNA]</scope>
    <source>
        <strain evidence="10 11">CC-YMP-6</strain>
    </source>
</reference>
<dbReference type="PANTHER" id="PTHR39163">
    <property type="entry name" value="FERREDOXIN"/>
    <property type="match status" value="1"/>
</dbReference>
<comment type="cofactor">
    <cofactor evidence="1">
        <name>[4Fe-4S] cluster</name>
        <dbReference type="ChEBI" id="CHEBI:49883"/>
    </cofactor>
</comment>
<comment type="caution">
    <text evidence="10">The sequence shown here is derived from an EMBL/GenBank/DDBJ whole genome shotgun (WGS) entry which is preliminary data.</text>
</comment>
<evidence type="ECO:0000256" key="1">
    <source>
        <dbReference type="ARBA" id="ARBA00001966"/>
    </source>
</evidence>